<proteinExistence type="inferred from homology"/>
<keyword evidence="3" id="KW-1185">Reference proteome</keyword>
<dbReference type="PANTHER" id="PTHR45642">
    <property type="entry name" value="GDSL ESTERASE/LIPASE EXL3"/>
    <property type="match status" value="1"/>
</dbReference>
<dbReference type="AlphaFoldDB" id="A0AAP0BPS8"/>
<dbReference type="PANTHER" id="PTHR45642:SF95">
    <property type="entry name" value="GDSL-LIKE LIPASE_ACYLHYDROLASE FAMILY PROTEIN, EXPRESSED"/>
    <property type="match status" value="1"/>
</dbReference>
<reference evidence="2 3" key="1">
    <citation type="journal article" date="2022" name="Nat. Plants">
        <title>Genomes of leafy and leafless Platanthera orchids illuminate the evolution of mycoheterotrophy.</title>
        <authorList>
            <person name="Li M.H."/>
            <person name="Liu K.W."/>
            <person name="Li Z."/>
            <person name="Lu H.C."/>
            <person name="Ye Q.L."/>
            <person name="Zhang D."/>
            <person name="Wang J.Y."/>
            <person name="Li Y.F."/>
            <person name="Zhong Z.M."/>
            <person name="Liu X."/>
            <person name="Yu X."/>
            <person name="Liu D.K."/>
            <person name="Tu X.D."/>
            <person name="Liu B."/>
            <person name="Hao Y."/>
            <person name="Liao X.Y."/>
            <person name="Jiang Y.T."/>
            <person name="Sun W.H."/>
            <person name="Chen J."/>
            <person name="Chen Y.Q."/>
            <person name="Ai Y."/>
            <person name="Zhai J.W."/>
            <person name="Wu S.S."/>
            <person name="Zhou Z."/>
            <person name="Hsiao Y.Y."/>
            <person name="Wu W.L."/>
            <person name="Chen Y.Y."/>
            <person name="Lin Y.F."/>
            <person name="Hsu J.L."/>
            <person name="Li C.Y."/>
            <person name="Wang Z.W."/>
            <person name="Zhao X."/>
            <person name="Zhong W.Y."/>
            <person name="Ma X.K."/>
            <person name="Ma L."/>
            <person name="Huang J."/>
            <person name="Chen G.Z."/>
            <person name="Huang M.Z."/>
            <person name="Huang L."/>
            <person name="Peng D.H."/>
            <person name="Luo Y.B."/>
            <person name="Zou S.Q."/>
            <person name="Chen S.P."/>
            <person name="Lan S."/>
            <person name="Tsai W.C."/>
            <person name="Van de Peer Y."/>
            <person name="Liu Z.J."/>
        </authorList>
    </citation>
    <scope>NUCLEOTIDE SEQUENCE [LARGE SCALE GENOMIC DNA]</scope>
    <source>
        <strain evidence="2">Lor287</strain>
    </source>
</reference>
<dbReference type="Proteomes" id="UP001418222">
    <property type="component" value="Unassembled WGS sequence"/>
</dbReference>
<dbReference type="Pfam" id="PF00657">
    <property type="entry name" value="Lipase_GDSL"/>
    <property type="match status" value="1"/>
</dbReference>
<dbReference type="CDD" id="cd01837">
    <property type="entry name" value="SGNH_plant_lipase_like"/>
    <property type="match status" value="1"/>
</dbReference>
<dbReference type="InterPro" id="IPR050592">
    <property type="entry name" value="GDSL_lipolytic_enzyme"/>
</dbReference>
<evidence type="ECO:0000313" key="3">
    <source>
        <dbReference type="Proteomes" id="UP001418222"/>
    </source>
</evidence>
<dbReference type="Gene3D" id="3.40.50.1110">
    <property type="entry name" value="SGNH hydrolase"/>
    <property type="match status" value="1"/>
</dbReference>
<dbReference type="InterPro" id="IPR001087">
    <property type="entry name" value="GDSL"/>
</dbReference>
<dbReference type="EMBL" id="JBBWWQ010000006">
    <property type="protein sequence ID" value="KAK8944522.1"/>
    <property type="molecule type" value="Genomic_DNA"/>
</dbReference>
<dbReference type="GO" id="GO:0016788">
    <property type="term" value="F:hydrolase activity, acting on ester bonds"/>
    <property type="evidence" value="ECO:0007669"/>
    <property type="project" value="InterPro"/>
</dbReference>
<organism evidence="2 3">
    <name type="scientific">Platanthera zijinensis</name>
    <dbReference type="NCBI Taxonomy" id="2320716"/>
    <lineage>
        <taxon>Eukaryota</taxon>
        <taxon>Viridiplantae</taxon>
        <taxon>Streptophyta</taxon>
        <taxon>Embryophyta</taxon>
        <taxon>Tracheophyta</taxon>
        <taxon>Spermatophyta</taxon>
        <taxon>Magnoliopsida</taxon>
        <taxon>Liliopsida</taxon>
        <taxon>Asparagales</taxon>
        <taxon>Orchidaceae</taxon>
        <taxon>Orchidoideae</taxon>
        <taxon>Orchideae</taxon>
        <taxon>Orchidinae</taxon>
        <taxon>Platanthera</taxon>
    </lineage>
</organism>
<comment type="caution">
    <text evidence="2">The sequence shown here is derived from an EMBL/GenBank/DDBJ whole genome shotgun (WGS) entry which is preliminary data.</text>
</comment>
<comment type="similarity">
    <text evidence="1">Belongs to the 'GDSL' lipolytic enzyme family.</text>
</comment>
<evidence type="ECO:0000313" key="2">
    <source>
        <dbReference type="EMBL" id="KAK8944522.1"/>
    </source>
</evidence>
<protein>
    <submittedName>
        <fullName evidence="2">GDSL esterase/lipase EXL3</fullName>
    </submittedName>
</protein>
<dbReference type="FunFam" id="3.40.50.1110:FF:000003">
    <property type="entry name" value="GDSL esterase/lipase APG"/>
    <property type="match status" value="1"/>
</dbReference>
<dbReference type="InterPro" id="IPR035669">
    <property type="entry name" value="SGNH_plant_lipase-like"/>
</dbReference>
<dbReference type="InterPro" id="IPR036514">
    <property type="entry name" value="SGNH_hydro_sf"/>
</dbReference>
<name>A0AAP0BPS8_9ASPA</name>
<accession>A0AAP0BPS8</accession>
<gene>
    <name evidence="2" type="primary">EXL3</name>
    <name evidence="2" type="ORF">KSP39_PZI007724</name>
</gene>
<sequence>MESRRFFHGANLQASPCHIFVAILSILFFSQTAAAIAATVNKTSPAAATPPIVPAVILFGDSIVDPGNNNGIKTIVKCNFPPYGKDFIGHVPTGRFCNGRIPGDFIASSLGVKDTVPAYVGQNLKDEELLTGVSFASGASGYDPMTPAITSTISMPDQLGLFSQYKDKLKAIAGDAGADNIISESLFVVCAGSDDLANTYFIAPFRQAHYDIPSYVNLLVNSASDFIQKLHQMGARKIAYVGLPPIGCLPSQRTLGGGVLRECVPTRNEAAALYNSKIAAELTRLGSNFEGTKLIYLDIYTIILDLVQRPSFYGFEVSNKGCCGTGEIEVSVLCNPKLPICSDDSKYVFWDSYHPTERAYKIIVDNLLQRYLKYLV</sequence>
<evidence type="ECO:0000256" key="1">
    <source>
        <dbReference type="ARBA" id="ARBA00008668"/>
    </source>
</evidence>
<dbReference type="SUPFAM" id="SSF52266">
    <property type="entry name" value="SGNH hydrolase"/>
    <property type="match status" value="1"/>
</dbReference>